<dbReference type="SUPFAM" id="SSF52540">
    <property type="entry name" value="P-loop containing nucleoside triphosphate hydrolases"/>
    <property type="match status" value="1"/>
</dbReference>
<dbReference type="PANTHER" id="PTHR10803:SF31">
    <property type="entry name" value="ATPASE RV3679-RELATED"/>
    <property type="match status" value="1"/>
</dbReference>
<evidence type="ECO:0000313" key="3">
    <source>
        <dbReference type="Proteomes" id="UP000610966"/>
    </source>
</evidence>
<sequence length="336" mass="36114">MGTRDARDTDWDGVRLHVVSGKGGTGKTTVAAALALALAAGGRKVLLVEVEGRQGIAQVFDLPPLPYEERKIAVAPDGGDVYALAIDPEAAMLDYLEMFYGMKRMGKALTRIGVVDFATTIAPGLRDVLVTGKTSEAVRRRDPRTGRRVYDAVVMDAPPTGRIVRFLNVTQEVAGLARVGPIRHHADLVRGVFTSPETAVHFVTLLEEMPVQETLDGIAELRETKLPVGGIFINMVRPAGLPDPVLEAAFHKRFDTAELAVGLKATGLAERDAGPLAEALAREIAEHAQRVELENRERRTLASVGTPCYDLPLLPDGADLAGLYELADTLRTRGAA</sequence>
<dbReference type="GO" id="GO:0005524">
    <property type="term" value="F:ATP binding"/>
    <property type="evidence" value="ECO:0007669"/>
    <property type="project" value="InterPro"/>
</dbReference>
<dbReference type="Proteomes" id="UP000610966">
    <property type="component" value="Unassembled WGS sequence"/>
</dbReference>
<name>A0A8J3RAK4_9ACTN</name>
<reference evidence="2" key="1">
    <citation type="submission" date="2021-01" db="EMBL/GenBank/DDBJ databases">
        <title>Whole genome shotgun sequence of Sphaerimonospora thailandensis NBRC 107569.</title>
        <authorList>
            <person name="Komaki H."/>
            <person name="Tamura T."/>
        </authorList>
    </citation>
    <scope>NUCLEOTIDE SEQUENCE</scope>
    <source>
        <strain evidence="2">NBRC 107569</strain>
    </source>
</reference>
<dbReference type="Pfam" id="PF02374">
    <property type="entry name" value="ArsA_ATPase"/>
    <property type="match status" value="1"/>
</dbReference>
<dbReference type="PANTHER" id="PTHR10803">
    <property type="entry name" value="ARSENICAL PUMP-DRIVING ATPASE ARSENITE-TRANSLOCATING ATPASE"/>
    <property type="match status" value="1"/>
</dbReference>
<feature type="domain" description="ArsA/GET3 Anion-transporting ATPase-like" evidence="1">
    <location>
        <begin position="16"/>
        <end position="173"/>
    </location>
</feature>
<dbReference type="InterPro" id="IPR027417">
    <property type="entry name" value="P-loop_NTPase"/>
</dbReference>
<comment type="caution">
    <text evidence="2">The sequence shown here is derived from an EMBL/GenBank/DDBJ whole genome shotgun (WGS) entry which is preliminary data.</text>
</comment>
<evidence type="ECO:0000313" key="2">
    <source>
        <dbReference type="EMBL" id="GIH70377.1"/>
    </source>
</evidence>
<accession>A0A8J3RAK4</accession>
<keyword evidence="3" id="KW-1185">Reference proteome</keyword>
<dbReference type="InterPro" id="IPR016300">
    <property type="entry name" value="ATPase_ArsA/GET3"/>
</dbReference>
<dbReference type="AlphaFoldDB" id="A0A8J3RAK4"/>
<protein>
    <submittedName>
        <fullName evidence="2">ATPase</fullName>
    </submittedName>
</protein>
<organism evidence="2 3">
    <name type="scientific">Sphaerimonospora thailandensis</name>
    <dbReference type="NCBI Taxonomy" id="795644"/>
    <lineage>
        <taxon>Bacteria</taxon>
        <taxon>Bacillati</taxon>
        <taxon>Actinomycetota</taxon>
        <taxon>Actinomycetes</taxon>
        <taxon>Streptosporangiales</taxon>
        <taxon>Streptosporangiaceae</taxon>
        <taxon>Sphaerimonospora</taxon>
    </lineage>
</organism>
<dbReference type="EMBL" id="BOOG01000021">
    <property type="protein sequence ID" value="GIH70377.1"/>
    <property type="molecule type" value="Genomic_DNA"/>
</dbReference>
<gene>
    <name evidence="2" type="ORF">Mth01_26300</name>
</gene>
<dbReference type="Gene3D" id="3.40.50.300">
    <property type="entry name" value="P-loop containing nucleotide triphosphate hydrolases"/>
    <property type="match status" value="1"/>
</dbReference>
<evidence type="ECO:0000259" key="1">
    <source>
        <dbReference type="Pfam" id="PF02374"/>
    </source>
</evidence>
<dbReference type="InterPro" id="IPR025723">
    <property type="entry name" value="ArsA/GET3_ATPase-like"/>
</dbReference>
<dbReference type="GO" id="GO:0016887">
    <property type="term" value="F:ATP hydrolysis activity"/>
    <property type="evidence" value="ECO:0007669"/>
    <property type="project" value="InterPro"/>
</dbReference>
<dbReference type="RefSeq" id="WP_204016096.1">
    <property type="nucleotide sequence ID" value="NZ_BOOG01000021.1"/>
</dbReference>
<proteinExistence type="predicted"/>